<dbReference type="EMBL" id="PDJF01000001">
    <property type="protein sequence ID" value="PFG27686.1"/>
    <property type="molecule type" value="Genomic_DNA"/>
</dbReference>
<feature type="active site" description="Proton acceptor" evidence="6">
    <location>
        <position position="320"/>
    </location>
</feature>
<feature type="binding site" evidence="7">
    <location>
        <position position="296"/>
    </location>
    <ligand>
        <name>FMN</name>
        <dbReference type="ChEBI" id="CHEBI:58210"/>
    </ligand>
</feature>
<feature type="binding site" evidence="7">
    <location>
        <position position="320"/>
    </location>
    <ligand>
        <name>glyoxylate</name>
        <dbReference type="ChEBI" id="CHEBI:36655"/>
    </ligand>
</feature>
<evidence type="ECO:0000256" key="6">
    <source>
        <dbReference type="PIRSR" id="PIRSR000138-1"/>
    </source>
</evidence>
<feature type="binding site" evidence="7">
    <location>
        <position position="323"/>
    </location>
    <ligand>
        <name>glyoxylate</name>
        <dbReference type="ChEBI" id="CHEBI:36655"/>
    </ligand>
</feature>
<dbReference type="InterPro" id="IPR013785">
    <property type="entry name" value="Aldolase_TIM"/>
</dbReference>
<dbReference type="OrthoDB" id="9770452at2"/>
<dbReference type="InterPro" id="IPR037396">
    <property type="entry name" value="FMN_HAD"/>
</dbReference>
<dbReference type="PROSITE" id="PS00557">
    <property type="entry name" value="FMN_HYDROXY_ACID_DH_1"/>
    <property type="match status" value="1"/>
</dbReference>
<protein>
    <submittedName>
        <fullName evidence="9">L-lactate dehydrogenase (Cytochrome)</fullName>
    </submittedName>
</protein>
<gene>
    <name evidence="9" type="ORF">ATK06_0762</name>
</gene>
<dbReference type="InterPro" id="IPR012133">
    <property type="entry name" value="Alpha-hydoxy_acid_DH_FMN"/>
</dbReference>
<evidence type="ECO:0000256" key="1">
    <source>
        <dbReference type="ARBA" id="ARBA00001917"/>
    </source>
</evidence>
<dbReference type="InterPro" id="IPR000262">
    <property type="entry name" value="FMN-dep_DH"/>
</dbReference>
<comment type="cofactor">
    <cofactor evidence="1">
        <name>FMN</name>
        <dbReference type="ChEBI" id="CHEBI:58210"/>
    </cofactor>
</comment>
<sequence>MKTPKLNRLAPVKRQFPNPKVLKDYLKLDLPTTDRRANRLKKAADVWDVRAIARKRTPKGPFEYVDGAAERELSLARSREAFDQLAFRPGVLRNVADISLETRVGNTDMSMPLAIAPTGFTRMMHAEGEIGGARAAAKAGIPFTLSTMGTTTIEDLAAATNAAATNNANNNAANWFQLYLTQDEGHGMSENLMRRAHEAGMDTLMVTVDCPITGARHRDTRNGLTFPPQLTWKTFADAAIRPEWWVNFLTTEPLGFANLGHGLSTFDQIGKLFDATLNFDDLKWLRRNWPGTLLVKGIQTADDAVRCMEQGVDGVVLSNHGGRQLDRAPVPLYTLPETRERLGEDAIILLDTGIMSGADVLAAVALGADAVLIGRAYLYGLMAAGAEGVEHVLEIFRNEMHRALMLMGVSSISDLTPEHVDLDWHTV</sequence>
<evidence type="ECO:0000259" key="8">
    <source>
        <dbReference type="PROSITE" id="PS51349"/>
    </source>
</evidence>
<feature type="binding site" evidence="7">
    <location>
        <position position="146"/>
    </location>
    <ligand>
        <name>FMN</name>
        <dbReference type="ChEBI" id="CHEBI:58210"/>
    </ligand>
</feature>
<keyword evidence="10" id="KW-1185">Reference proteome</keyword>
<name>A0A2A9DMU6_9CORY</name>
<comment type="similarity">
    <text evidence="5">Belongs to the FMN-dependent alpha-hydroxy acid dehydrogenase family.</text>
</comment>
<feature type="binding site" evidence="7">
    <location>
        <position position="318"/>
    </location>
    <ligand>
        <name>FMN</name>
        <dbReference type="ChEBI" id="CHEBI:58210"/>
    </ligand>
</feature>
<dbReference type="FunFam" id="3.20.20.70:FF:000029">
    <property type="entry name" value="L-lactate dehydrogenase"/>
    <property type="match status" value="1"/>
</dbReference>
<keyword evidence="3 7" id="KW-0288">FMN</keyword>
<keyword evidence="2 7" id="KW-0285">Flavoprotein</keyword>
<feature type="binding site" evidence="7">
    <location>
        <begin position="374"/>
        <end position="375"/>
    </location>
    <ligand>
        <name>FMN</name>
        <dbReference type="ChEBI" id="CHEBI:58210"/>
    </ligand>
</feature>
<dbReference type="InterPro" id="IPR008259">
    <property type="entry name" value="FMN_hydac_DH_AS"/>
</dbReference>
<feature type="binding site" evidence="7">
    <location>
        <begin position="117"/>
        <end position="119"/>
    </location>
    <ligand>
        <name>FMN</name>
        <dbReference type="ChEBI" id="CHEBI:58210"/>
    </ligand>
</feature>
<dbReference type="Proteomes" id="UP000221653">
    <property type="component" value="Unassembled WGS sequence"/>
</dbReference>
<feature type="binding site" evidence="7">
    <location>
        <position position="177"/>
    </location>
    <ligand>
        <name>FMN</name>
        <dbReference type="ChEBI" id="CHEBI:58210"/>
    </ligand>
</feature>
<evidence type="ECO:0000256" key="4">
    <source>
        <dbReference type="ARBA" id="ARBA00023002"/>
    </source>
</evidence>
<feature type="binding site" evidence="7">
    <location>
        <position position="207"/>
    </location>
    <ligand>
        <name>FMN</name>
        <dbReference type="ChEBI" id="CHEBI:58210"/>
    </ligand>
</feature>
<evidence type="ECO:0000313" key="10">
    <source>
        <dbReference type="Proteomes" id="UP000221653"/>
    </source>
</evidence>
<evidence type="ECO:0000256" key="3">
    <source>
        <dbReference type="ARBA" id="ARBA00022643"/>
    </source>
</evidence>
<reference evidence="9 10" key="1">
    <citation type="submission" date="2017-10" db="EMBL/GenBank/DDBJ databases">
        <title>Sequencing the genomes of 1000 actinobacteria strains.</title>
        <authorList>
            <person name="Klenk H.-P."/>
        </authorList>
    </citation>
    <scope>NUCLEOTIDE SEQUENCE [LARGE SCALE GENOMIC DNA]</scope>
    <source>
        <strain evidence="9 10">DSM 20688</strain>
    </source>
</reference>
<dbReference type="RefSeq" id="WP_048381857.1">
    <property type="nucleotide sequence ID" value="NZ_LDYE01000011.1"/>
</dbReference>
<dbReference type="AlphaFoldDB" id="A0A2A9DMU6"/>
<proteinExistence type="inferred from homology"/>
<evidence type="ECO:0000256" key="5">
    <source>
        <dbReference type="ARBA" id="ARBA00024042"/>
    </source>
</evidence>
<dbReference type="PANTHER" id="PTHR10578">
    <property type="entry name" value="S -2-HYDROXY-ACID OXIDASE-RELATED"/>
    <property type="match status" value="1"/>
</dbReference>
<organism evidence="9 10">
    <name type="scientific">Corynebacterium renale</name>
    <dbReference type="NCBI Taxonomy" id="1724"/>
    <lineage>
        <taxon>Bacteria</taxon>
        <taxon>Bacillati</taxon>
        <taxon>Actinomycetota</taxon>
        <taxon>Actinomycetes</taxon>
        <taxon>Mycobacteriales</taxon>
        <taxon>Corynebacteriaceae</taxon>
        <taxon>Corynebacterium</taxon>
    </lineage>
</organism>
<dbReference type="CDD" id="cd02809">
    <property type="entry name" value="alpha_hydroxyacid_oxid_FMN"/>
    <property type="match status" value="1"/>
</dbReference>
<dbReference type="STRING" id="1724.GCA_001044175_00627"/>
<dbReference type="PIRSF" id="PIRSF000138">
    <property type="entry name" value="Al-hdrx_acd_dh"/>
    <property type="match status" value="1"/>
</dbReference>
<evidence type="ECO:0000256" key="7">
    <source>
        <dbReference type="PIRSR" id="PIRSR000138-2"/>
    </source>
</evidence>
<dbReference type="GO" id="GO:0016614">
    <property type="term" value="F:oxidoreductase activity, acting on CH-OH group of donors"/>
    <property type="evidence" value="ECO:0007669"/>
    <property type="project" value="UniProtKB-ARBA"/>
</dbReference>
<accession>A0A2A9DMU6</accession>
<dbReference type="GO" id="GO:0010181">
    <property type="term" value="F:FMN binding"/>
    <property type="evidence" value="ECO:0007669"/>
    <property type="project" value="InterPro"/>
</dbReference>
<dbReference type="PANTHER" id="PTHR10578:SF107">
    <property type="entry name" value="2-HYDROXYACID OXIDASE 1"/>
    <property type="match status" value="1"/>
</dbReference>
<feature type="binding site" evidence="7">
    <location>
        <position position="179"/>
    </location>
    <ligand>
        <name>glyoxylate</name>
        <dbReference type="ChEBI" id="CHEBI:36655"/>
    </ligand>
</feature>
<feature type="binding site" evidence="7">
    <location>
        <position position="216"/>
    </location>
    <ligand>
        <name>glyoxylate</name>
        <dbReference type="ChEBI" id="CHEBI:36655"/>
    </ligand>
</feature>
<dbReference type="SUPFAM" id="SSF51395">
    <property type="entry name" value="FMN-linked oxidoreductases"/>
    <property type="match status" value="1"/>
</dbReference>
<evidence type="ECO:0000256" key="2">
    <source>
        <dbReference type="ARBA" id="ARBA00022630"/>
    </source>
</evidence>
<feature type="domain" description="FMN hydroxy acid dehydrogenase" evidence="8">
    <location>
        <begin position="38"/>
        <end position="425"/>
    </location>
</feature>
<evidence type="ECO:0000313" key="9">
    <source>
        <dbReference type="EMBL" id="PFG27686.1"/>
    </source>
</evidence>
<dbReference type="Gene3D" id="3.20.20.70">
    <property type="entry name" value="Aldolase class I"/>
    <property type="match status" value="1"/>
</dbReference>
<comment type="caution">
    <text evidence="9">The sequence shown here is derived from an EMBL/GenBank/DDBJ whole genome shotgun (WGS) entry which is preliminary data.</text>
</comment>
<dbReference type="Pfam" id="PF01070">
    <property type="entry name" value="FMN_dh"/>
    <property type="match status" value="1"/>
</dbReference>
<keyword evidence="4" id="KW-0560">Oxidoreductase</keyword>
<feature type="binding site" evidence="7">
    <location>
        <position position="64"/>
    </location>
    <ligand>
        <name>glyoxylate</name>
        <dbReference type="ChEBI" id="CHEBI:36655"/>
    </ligand>
</feature>
<dbReference type="PROSITE" id="PS51349">
    <property type="entry name" value="FMN_HYDROXY_ACID_DH_2"/>
    <property type="match status" value="1"/>
</dbReference>